<protein>
    <recommendedName>
        <fullName evidence="7">F-box domain-containing protein</fullName>
    </recommendedName>
</protein>
<evidence type="ECO:0000313" key="3">
    <source>
        <dbReference type="EMBL" id="CAF3592141.1"/>
    </source>
</evidence>
<dbReference type="EMBL" id="CAJNYT010004965">
    <property type="protein sequence ID" value="CAF3705097.1"/>
    <property type="molecule type" value="Genomic_DNA"/>
</dbReference>
<dbReference type="AlphaFoldDB" id="A0A818MMM0"/>
<dbReference type="Proteomes" id="UP000663825">
    <property type="component" value="Unassembled WGS sequence"/>
</dbReference>
<dbReference type="Proteomes" id="UP000663865">
    <property type="component" value="Unassembled WGS sequence"/>
</dbReference>
<dbReference type="Proteomes" id="UP000663872">
    <property type="component" value="Unassembled WGS sequence"/>
</dbReference>
<dbReference type="OrthoDB" id="10048236at2759"/>
<evidence type="ECO:0000313" key="1">
    <source>
        <dbReference type="EMBL" id="CAF3309914.1"/>
    </source>
</evidence>
<organism evidence="3 6">
    <name type="scientific">Rotaria socialis</name>
    <dbReference type="NCBI Taxonomy" id="392032"/>
    <lineage>
        <taxon>Eukaryota</taxon>
        <taxon>Metazoa</taxon>
        <taxon>Spiralia</taxon>
        <taxon>Gnathifera</taxon>
        <taxon>Rotifera</taxon>
        <taxon>Eurotatoria</taxon>
        <taxon>Bdelloidea</taxon>
        <taxon>Philodinida</taxon>
        <taxon>Philodinidae</taxon>
        <taxon>Rotaria</taxon>
    </lineage>
</organism>
<sequence length="133" mass="15781">MDGRYQLFENLSNEIVYDIFEYLDAYHVYQAFYNLNKRFRNILMLSSFPIKLNTSNISKSSFHNYYEQFIVPSEHRISSMYLSNPYIADLILPASENIVLFSQLKTLVIENIDLEYLENMLEHLAALSKLFRC</sequence>
<dbReference type="Proteomes" id="UP000663833">
    <property type="component" value="Unassembled WGS sequence"/>
</dbReference>
<evidence type="ECO:0008006" key="7">
    <source>
        <dbReference type="Google" id="ProtNLM"/>
    </source>
</evidence>
<evidence type="ECO:0000313" key="4">
    <source>
        <dbReference type="EMBL" id="CAF3705097.1"/>
    </source>
</evidence>
<dbReference type="EMBL" id="CAJOBR010000825">
    <property type="protein sequence ID" value="CAF4550651.1"/>
    <property type="molecule type" value="Genomic_DNA"/>
</dbReference>
<dbReference type="EMBL" id="CAJNXB010006171">
    <property type="protein sequence ID" value="CAF3469198.1"/>
    <property type="molecule type" value="Genomic_DNA"/>
</dbReference>
<accession>A0A818MMM0</accession>
<name>A0A818MMM0_9BILA</name>
<evidence type="ECO:0000313" key="6">
    <source>
        <dbReference type="Proteomes" id="UP000663865"/>
    </source>
</evidence>
<dbReference type="Proteomes" id="UP000663848">
    <property type="component" value="Unassembled WGS sequence"/>
</dbReference>
<gene>
    <name evidence="4" type="ORF">GRG538_LOCUS28615</name>
    <name evidence="3" type="ORF">KIK155_LOCUS20496</name>
    <name evidence="1" type="ORF">LUA448_LOCUS8878</name>
    <name evidence="5" type="ORF">QYT958_LOCUS8278</name>
    <name evidence="2" type="ORF">TIS948_LOCUS33207</name>
</gene>
<dbReference type="EMBL" id="CAJNYV010003619">
    <property type="protein sequence ID" value="CAF3592141.1"/>
    <property type="molecule type" value="Genomic_DNA"/>
</dbReference>
<proteinExistence type="predicted"/>
<evidence type="ECO:0000313" key="5">
    <source>
        <dbReference type="EMBL" id="CAF4550651.1"/>
    </source>
</evidence>
<reference evidence="3" key="1">
    <citation type="submission" date="2021-02" db="EMBL/GenBank/DDBJ databases">
        <authorList>
            <person name="Nowell W R."/>
        </authorList>
    </citation>
    <scope>NUCLEOTIDE SEQUENCE</scope>
</reference>
<evidence type="ECO:0000313" key="2">
    <source>
        <dbReference type="EMBL" id="CAF3469198.1"/>
    </source>
</evidence>
<dbReference type="EMBL" id="CAJNYD010001003">
    <property type="protein sequence ID" value="CAF3309914.1"/>
    <property type="molecule type" value="Genomic_DNA"/>
</dbReference>
<comment type="caution">
    <text evidence="3">The sequence shown here is derived from an EMBL/GenBank/DDBJ whole genome shotgun (WGS) entry which is preliminary data.</text>
</comment>